<dbReference type="SUPFAM" id="SSF141072">
    <property type="entry name" value="CalX-like"/>
    <property type="match status" value="1"/>
</dbReference>
<accession>A0ABW7EXR6</accession>
<dbReference type="Proteomes" id="UP001606210">
    <property type="component" value="Unassembled WGS sequence"/>
</dbReference>
<evidence type="ECO:0000313" key="4">
    <source>
        <dbReference type="Proteomes" id="UP001606210"/>
    </source>
</evidence>
<dbReference type="EMBL" id="JBIGHV010000002">
    <property type="protein sequence ID" value="MFG6429154.1"/>
    <property type="molecule type" value="Genomic_DNA"/>
</dbReference>
<dbReference type="PANTHER" id="PTHR35812:SF1">
    <property type="entry name" value="LIPOPROTEIN"/>
    <property type="match status" value="1"/>
</dbReference>
<gene>
    <name evidence="3" type="ORF">ACG00Y_04485</name>
</gene>
<feature type="compositionally biased region" description="Pro residues" evidence="1">
    <location>
        <begin position="46"/>
        <end position="58"/>
    </location>
</feature>
<evidence type="ECO:0000256" key="1">
    <source>
        <dbReference type="SAM" id="MobiDB-lite"/>
    </source>
</evidence>
<keyword evidence="4" id="KW-1185">Reference proteome</keyword>
<evidence type="ECO:0000259" key="2">
    <source>
        <dbReference type="Pfam" id="PF07603"/>
    </source>
</evidence>
<sequence length="506" mass="50431">MKPTTPRPLVAPPQPGGRANAHSTWLVGLMGAALIAGCGGGGGGGTPPPPPPPPPPKGPLTVAIDPVVAGSPLSVRISLVAGATGPADISYSTAAVGTATGDATAGVACATAGVDFITHTGSTATVPAGATSVTVPIVTCSNTSVEPNERLEVTTSFEGRTTSTRVVLINNGPGGLNDTGTTQCLNTTNTLVACSATDIAGQDGSTGRDTHALTNDAADGRVGFALVAAGGGACVQDQVTGLLWEAGAATAVTLAAGLANADAANAAARCGRTDWRLPTPGELMSVVDLGVTSGARIDPKFGTTPAASFWTGTAYAGDTRANWVVDFSSGAVAFESADNPLAKTFATRLVAGTAAADTDCTTATTPRYTDHGNGTVTDARTGLMWMQCVEGLSGASCGTGTATSYASFSTALARATAVNADAAGAGKSFGDWRVPNRSELASLVNTRCERPAIQRTRFPGTPNASTWTSTPASVAGFVWYVDFTTGDVGLSGSAGNRVLRLVRAGQ</sequence>
<evidence type="ECO:0000313" key="3">
    <source>
        <dbReference type="EMBL" id="MFG6429154.1"/>
    </source>
</evidence>
<dbReference type="PANTHER" id="PTHR35812">
    <property type="entry name" value="LIPOPROTEIN"/>
    <property type="match status" value="1"/>
</dbReference>
<comment type="caution">
    <text evidence="3">The sequence shown here is derived from an EMBL/GenBank/DDBJ whole genome shotgun (WGS) entry which is preliminary data.</text>
</comment>
<feature type="domain" description="Lcl C-terminal" evidence="2">
    <location>
        <begin position="234"/>
        <end position="350"/>
    </location>
</feature>
<dbReference type="InterPro" id="IPR038081">
    <property type="entry name" value="CalX-like_sf"/>
</dbReference>
<feature type="compositionally biased region" description="Pro residues" evidence="1">
    <location>
        <begin position="1"/>
        <end position="15"/>
    </location>
</feature>
<feature type="region of interest" description="Disordered" evidence="1">
    <location>
        <begin position="39"/>
        <end position="59"/>
    </location>
</feature>
<protein>
    <submittedName>
        <fullName evidence="3">DUF1566 domain-containing protein</fullName>
    </submittedName>
</protein>
<dbReference type="InterPro" id="IPR011460">
    <property type="entry name" value="Lcl_C"/>
</dbReference>
<proteinExistence type="predicted"/>
<reference evidence="3 4" key="1">
    <citation type="submission" date="2024-08" db="EMBL/GenBank/DDBJ databases">
        <authorList>
            <person name="Lu H."/>
        </authorList>
    </citation>
    <scope>NUCLEOTIDE SEQUENCE [LARGE SCALE GENOMIC DNA]</scope>
    <source>
        <strain evidence="3 4">LYH14W</strain>
    </source>
</reference>
<dbReference type="Gene3D" id="2.60.40.2030">
    <property type="match status" value="1"/>
</dbReference>
<name>A0ABW7EXR6_9BURK</name>
<feature type="region of interest" description="Disordered" evidence="1">
    <location>
        <begin position="1"/>
        <end position="21"/>
    </location>
</feature>
<dbReference type="Pfam" id="PF07603">
    <property type="entry name" value="Lcl_C"/>
    <property type="match status" value="2"/>
</dbReference>
<feature type="domain" description="Lcl C-terminal" evidence="2">
    <location>
        <begin position="374"/>
        <end position="503"/>
    </location>
</feature>
<dbReference type="RefSeq" id="WP_394476380.1">
    <property type="nucleotide sequence ID" value="NZ_JBIGHV010000002.1"/>
</dbReference>
<organism evidence="3 4">
    <name type="scientific">Pelomonas parva</name>
    <dbReference type="NCBI Taxonomy" id="3299032"/>
    <lineage>
        <taxon>Bacteria</taxon>
        <taxon>Pseudomonadati</taxon>
        <taxon>Pseudomonadota</taxon>
        <taxon>Betaproteobacteria</taxon>
        <taxon>Burkholderiales</taxon>
        <taxon>Sphaerotilaceae</taxon>
        <taxon>Roseateles</taxon>
    </lineage>
</organism>